<reference evidence="2" key="1">
    <citation type="journal article" date="2014" name="Int. J. Syst. Evol. Microbiol.">
        <title>Complete genome sequence of Corynebacterium casei LMG S-19264T (=DSM 44701T), isolated from a smear-ripened cheese.</title>
        <authorList>
            <consortium name="US DOE Joint Genome Institute (JGI-PGF)"/>
            <person name="Walter F."/>
            <person name="Albersmeier A."/>
            <person name="Kalinowski J."/>
            <person name="Ruckert C."/>
        </authorList>
    </citation>
    <scope>NUCLEOTIDE SEQUENCE</scope>
    <source>
        <strain evidence="2">VKM B-2935</strain>
    </source>
</reference>
<evidence type="ECO:0000313" key="2">
    <source>
        <dbReference type="EMBL" id="GLK90997.1"/>
    </source>
</evidence>
<protein>
    <submittedName>
        <fullName evidence="2">Uncharacterized protein</fullName>
    </submittedName>
</protein>
<organism evidence="2 3">
    <name type="scientific">Pseudomonas turukhanskensis</name>
    <dbReference type="NCBI Taxonomy" id="1806536"/>
    <lineage>
        <taxon>Bacteria</taxon>
        <taxon>Pseudomonadati</taxon>
        <taxon>Pseudomonadota</taxon>
        <taxon>Gammaproteobacteria</taxon>
        <taxon>Pseudomonadales</taxon>
        <taxon>Pseudomonadaceae</taxon>
        <taxon>Pseudomonas</taxon>
    </lineage>
</organism>
<gene>
    <name evidence="2" type="ORF">GCM10017655_40610</name>
</gene>
<proteinExistence type="predicted"/>
<feature type="region of interest" description="Disordered" evidence="1">
    <location>
        <begin position="63"/>
        <end position="92"/>
    </location>
</feature>
<feature type="compositionally biased region" description="Basic residues" evidence="1">
    <location>
        <begin position="1"/>
        <end position="12"/>
    </location>
</feature>
<feature type="region of interest" description="Disordered" evidence="1">
    <location>
        <begin position="1"/>
        <end position="24"/>
    </location>
</feature>
<dbReference type="EMBL" id="BSFN01000016">
    <property type="protein sequence ID" value="GLK90997.1"/>
    <property type="molecule type" value="Genomic_DNA"/>
</dbReference>
<evidence type="ECO:0000313" key="3">
    <source>
        <dbReference type="Proteomes" id="UP001143328"/>
    </source>
</evidence>
<name>A0A9W6K8R6_9PSED</name>
<keyword evidence="3" id="KW-1185">Reference proteome</keyword>
<reference evidence="2" key="2">
    <citation type="submission" date="2023-01" db="EMBL/GenBank/DDBJ databases">
        <authorList>
            <person name="Sun Q."/>
            <person name="Evtushenko L."/>
        </authorList>
    </citation>
    <scope>NUCLEOTIDE SEQUENCE</scope>
    <source>
        <strain evidence="2">VKM B-2935</strain>
    </source>
</reference>
<accession>A0A9W6K8R6</accession>
<feature type="compositionally biased region" description="Low complexity" evidence="1">
    <location>
        <begin position="63"/>
        <end position="86"/>
    </location>
</feature>
<dbReference type="AlphaFoldDB" id="A0A9W6K8R6"/>
<sequence>MPHLAKRRRQHTHTPAESPDIEPSLKLARDVQSVLHPSANGNAPMTSVSSNLSLLSYISSISKSDSSDSTKAATGTSAGTATDTSTEQSQDPIGDLRKYAAAIVAQSRGGLFSAMAGVEQTSASQSPTSNFSASSAIELPDVASMSRDDAASLLPQVQKLIDKGLGDSVSVAGFNADQQTDSLETYRDWLQSKAGISVYV</sequence>
<dbReference type="Proteomes" id="UP001143328">
    <property type="component" value="Unassembled WGS sequence"/>
</dbReference>
<evidence type="ECO:0000256" key="1">
    <source>
        <dbReference type="SAM" id="MobiDB-lite"/>
    </source>
</evidence>
<comment type="caution">
    <text evidence="2">The sequence shown here is derived from an EMBL/GenBank/DDBJ whole genome shotgun (WGS) entry which is preliminary data.</text>
</comment>